<dbReference type="HOGENOM" id="CLU_654954_0_0_11"/>
<accession>A0A075VA11</accession>
<name>A0A075VA11_9PSEU</name>
<dbReference type="EMBL" id="CP008954">
    <property type="protein sequence ID" value="AIG81359.1"/>
    <property type="molecule type" value="Genomic_DNA"/>
</dbReference>
<evidence type="ECO:0000313" key="3">
    <source>
        <dbReference type="Proteomes" id="UP000028492"/>
    </source>
</evidence>
<feature type="region of interest" description="Disordered" evidence="1">
    <location>
        <begin position="105"/>
        <end position="234"/>
    </location>
</feature>
<evidence type="ECO:0000256" key="1">
    <source>
        <dbReference type="SAM" id="MobiDB-lite"/>
    </source>
</evidence>
<organism evidence="2 3">
    <name type="scientific">Amycolatopsis japonica</name>
    <dbReference type="NCBI Taxonomy" id="208439"/>
    <lineage>
        <taxon>Bacteria</taxon>
        <taxon>Bacillati</taxon>
        <taxon>Actinomycetota</taxon>
        <taxon>Actinomycetes</taxon>
        <taxon>Pseudonocardiales</taxon>
        <taxon>Pseudonocardiaceae</taxon>
        <taxon>Amycolatopsis</taxon>
        <taxon>Amycolatopsis japonica group</taxon>
    </lineage>
</organism>
<geneLocation type="plasmid" evidence="2 3">
    <name>pAmyja1</name>
</geneLocation>
<evidence type="ECO:0000313" key="2">
    <source>
        <dbReference type="EMBL" id="AIG81359.1"/>
    </source>
</evidence>
<dbReference type="Proteomes" id="UP000028492">
    <property type="component" value="Plasmid pAmyja1"/>
</dbReference>
<sequence length="419" mass="44585">MTNLLSHQKGHRITEEFLASQCADGVKKVRSVLIELRDRGYVYRSKERDRYPKGTKNAAGKDISGALGPYTWWVTDKPEVIATILAKYAEEQRTANVEAELSAPVDEAGVALDPTAGETPGRDNMPNGEVVPTSENSEGDQGDALPPQAAGSDDQAKQGKTAARDNRPITTGGSGSSLEDQPQKTRGKKNTGGTLPPDPQREQPPTGTADDEATSPNLGARQGGHQQGDHKRAPREVAISPNFEGDDDTVNEFARLLWWTNQKATQTSLVTRAYRALVAATAKDKMQPLVNEHQAQGAGLVEARDAARRALLGAAFEAAAAEAGVQLLITWKSAAPAEPEPVPDLAKVRASRATPAAVDVDLDRAARIAEIRAAAGVPRGRHYDEVLRNAPRAQEGPVARPGASGASLHNGHSERRATG</sequence>
<dbReference type="KEGG" id="aja:AJAP_42975"/>
<feature type="compositionally biased region" description="Basic and acidic residues" evidence="1">
    <location>
        <begin position="154"/>
        <end position="167"/>
    </location>
</feature>
<protein>
    <submittedName>
        <fullName evidence="2">Uncharacterized protein</fullName>
    </submittedName>
</protein>
<proteinExistence type="predicted"/>
<dbReference type="AlphaFoldDB" id="A0A075VA11"/>
<keyword evidence="2" id="KW-0614">Plasmid</keyword>
<reference evidence="2 3" key="1">
    <citation type="journal article" date="2014" name="J. Biotechnol.">
        <title>Complete genome sequence of the actinobacterium Amycolatopsis japonica MG417-CF17(T) (=DSM 44213T) producing (S,S)-N,N'-ethylenediaminedisuccinic acid.</title>
        <authorList>
            <person name="Stegmann E."/>
            <person name="Albersmeier A."/>
            <person name="Spohn M."/>
            <person name="Gert H."/>
            <person name="Weber T."/>
            <person name="Wohlleben W."/>
            <person name="Kalinowski J."/>
            <person name="Ruckert C."/>
        </authorList>
    </citation>
    <scope>NUCLEOTIDE SEQUENCE [LARGE SCALE GENOMIC DNA]</scope>
    <source>
        <strain evidence="3">MG417-CF17 (DSM 44213)</strain>
        <plasmid evidence="2">pAmyja1</plasmid>
    </source>
</reference>
<feature type="region of interest" description="Disordered" evidence="1">
    <location>
        <begin position="387"/>
        <end position="419"/>
    </location>
</feature>
<feature type="compositionally biased region" description="Polar residues" evidence="1">
    <location>
        <begin position="168"/>
        <end position="180"/>
    </location>
</feature>
<keyword evidence="3" id="KW-1185">Reference proteome</keyword>
<gene>
    <name evidence="2" type="ORF">AJAP_42975</name>
</gene>